<keyword evidence="3" id="KW-1185">Reference proteome</keyword>
<dbReference type="HOGENOM" id="CLU_162081_0_0_4"/>
<gene>
    <name evidence="2" type="ORF">OFAG_00935</name>
</gene>
<dbReference type="EMBL" id="ACDP02000021">
    <property type="protein sequence ID" value="EEO27782.1"/>
    <property type="molecule type" value="Genomic_DNA"/>
</dbReference>
<keyword evidence="1" id="KW-0732">Signal</keyword>
<reference evidence="2" key="1">
    <citation type="submission" date="2011-10" db="EMBL/GenBank/DDBJ databases">
        <title>The Genome Sequence of Oxalobacter formigenes HOxBLS.</title>
        <authorList>
            <consortium name="The Broad Institute Genome Sequencing Platform"/>
            <person name="Earl A."/>
            <person name="Ward D."/>
            <person name="Feldgarden M."/>
            <person name="Gevers D."/>
            <person name="Allison M.J."/>
            <person name="Humphrey S."/>
            <person name="Young S.K."/>
            <person name="Zeng Q."/>
            <person name="Gargeya S."/>
            <person name="Fitzgerald M."/>
            <person name="Haas B."/>
            <person name="Abouelleil A."/>
            <person name="Alvarado L."/>
            <person name="Arachchi H.M."/>
            <person name="Berlin A."/>
            <person name="Brown A."/>
            <person name="Chapman S.B."/>
            <person name="Chen Z."/>
            <person name="Dunbar C."/>
            <person name="Freedman E."/>
            <person name="Gearin G."/>
            <person name="Goldberg J."/>
            <person name="Griggs A."/>
            <person name="Gujja S."/>
            <person name="Heiman D."/>
            <person name="Howarth C."/>
            <person name="Larson L."/>
            <person name="Lui A."/>
            <person name="MacDonald P.J.P."/>
            <person name="Montmayeur A."/>
            <person name="Murphy C."/>
            <person name="Neiman D."/>
            <person name="Pearson M."/>
            <person name="Priest M."/>
            <person name="Roberts A."/>
            <person name="Saif S."/>
            <person name="Shea T."/>
            <person name="Shenoy N."/>
            <person name="Sisk P."/>
            <person name="Stolte C."/>
            <person name="Sykes S."/>
            <person name="Wortman J."/>
            <person name="Nusbaum C."/>
            <person name="Birren B."/>
        </authorList>
    </citation>
    <scope>NUCLEOTIDE SEQUENCE [LARGE SCALE GENOMIC DNA]</scope>
    <source>
        <strain evidence="2">HOxBLS</strain>
    </source>
</reference>
<dbReference type="AlphaFoldDB" id="C3X3J6"/>
<protein>
    <recommendedName>
        <fullName evidence="4">Lipoprotein</fullName>
    </recommendedName>
</protein>
<proteinExistence type="predicted"/>
<evidence type="ECO:0000256" key="1">
    <source>
        <dbReference type="SAM" id="SignalP"/>
    </source>
</evidence>
<evidence type="ECO:0000313" key="2">
    <source>
        <dbReference type="EMBL" id="EEO27782.1"/>
    </source>
</evidence>
<feature type="signal peptide" evidence="1">
    <location>
        <begin position="1"/>
        <end position="22"/>
    </location>
</feature>
<dbReference type="Proteomes" id="UP000003973">
    <property type="component" value="Unassembled WGS sequence"/>
</dbReference>
<dbReference type="PROSITE" id="PS51257">
    <property type="entry name" value="PROKAR_LIPOPROTEIN"/>
    <property type="match status" value="1"/>
</dbReference>
<name>C3X3J6_9BURK</name>
<evidence type="ECO:0000313" key="3">
    <source>
        <dbReference type="Proteomes" id="UP000003973"/>
    </source>
</evidence>
<sequence>MKKMTLLLSLVFSILLAGCATTANYEKILNSWLGNTEELLIQKWGVPDTVYESGNRKYLVYYRQNTVYFPGTPPTYQSWYDSLTQTVTTTQTGGYSGRSFNYYCKTTYTVENGRIIHWQWQGNACTAYE</sequence>
<comment type="caution">
    <text evidence="2">The sequence shown here is derived from an EMBL/GenBank/DDBJ whole genome shotgun (WGS) entry which is preliminary data.</text>
</comment>
<evidence type="ECO:0008006" key="4">
    <source>
        <dbReference type="Google" id="ProtNLM"/>
    </source>
</evidence>
<accession>C3X3J6</accession>
<organism evidence="2 3">
    <name type="scientific">Oxalobacter paraformigenes</name>
    <dbReference type="NCBI Taxonomy" id="556268"/>
    <lineage>
        <taxon>Bacteria</taxon>
        <taxon>Pseudomonadati</taxon>
        <taxon>Pseudomonadota</taxon>
        <taxon>Betaproteobacteria</taxon>
        <taxon>Burkholderiales</taxon>
        <taxon>Oxalobacteraceae</taxon>
        <taxon>Oxalobacter</taxon>
    </lineage>
</organism>
<feature type="chain" id="PRO_5002932889" description="Lipoprotein" evidence="1">
    <location>
        <begin position="23"/>
        <end position="129"/>
    </location>
</feature>